<dbReference type="Proteomes" id="UP000448943">
    <property type="component" value="Unassembled WGS sequence"/>
</dbReference>
<protein>
    <recommendedName>
        <fullName evidence="3">Pimeloyl-[acyl-carrier protein] methyl ester esterase</fullName>
    </recommendedName>
</protein>
<dbReference type="RefSeq" id="WP_160645317.1">
    <property type="nucleotide sequence ID" value="NZ_SIJB01000015.1"/>
</dbReference>
<proteinExistence type="predicted"/>
<comment type="caution">
    <text evidence="1">The sequence shown here is derived from an EMBL/GenBank/DDBJ whole genome shotgun (WGS) entry which is preliminary data.</text>
</comment>
<sequence length="237" mass="27487">MSKKCMWIYGWAMSTQIWSEVIENLPDFEHHLVNFSECNEINDFYKVIENKLKATPGEWTLIGWSLGGMLALETIFDQKKREQYRIKSMIIISSTLKFVSQDRSKGWPQRIVQRMKTQLLAQPEQTIKQFKKLVFQSTDYPKLRGLFTQNAETDFNLNGLEAGLDYLMTTDLSSSWNQFCEDKNTIPILWIHGENDVVCPLSPLSITNGEKIIVGEGHAPFLFDTEKFICLTKKFLK</sequence>
<keyword evidence="2" id="KW-1185">Reference proteome</keyword>
<evidence type="ECO:0000313" key="1">
    <source>
        <dbReference type="EMBL" id="NBI28530.1"/>
    </source>
</evidence>
<dbReference type="EMBL" id="SIJB01000015">
    <property type="protein sequence ID" value="NBI28530.1"/>
    <property type="molecule type" value="Genomic_DNA"/>
</dbReference>
<name>A0A6N9Q231_9BACL</name>
<accession>A0A6N9Q231</accession>
<reference evidence="1 2" key="1">
    <citation type="submission" date="2019-01" db="EMBL/GenBank/DDBJ databases">
        <title>Chengkuizengella sp. nov., isolated from deep-sea sediment of East Pacific Ocean.</title>
        <authorList>
            <person name="Yang J."/>
            <person name="Lai Q."/>
            <person name="Shao Z."/>
        </authorList>
    </citation>
    <scope>NUCLEOTIDE SEQUENCE [LARGE SCALE GENOMIC DNA]</scope>
    <source>
        <strain evidence="1 2">YPA3-1-1</strain>
    </source>
</reference>
<dbReference type="Gene3D" id="3.40.50.1820">
    <property type="entry name" value="alpha/beta hydrolase"/>
    <property type="match status" value="1"/>
</dbReference>
<gene>
    <name evidence="1" type="ORF">ERL59_06140</name>
</gene>
<dbReference type="OrthoDB" id="9773293at2"/>
<dbReference type="InterPro" id="IPR029058">
    <property type="entry name" value="AB_hydrolase_fold"/>
</dbReference>
<evidence type="ECO:0000313" key="2">
    <source>
        <dbReference type="Proteomes" id="UP000448943"/>
    </source>
</evidence>
<evidence type="ECO:0008006" key="3">
    <source>
        <dbReference type="Google" id="ProtNLM"/>
    </source>
</evidence>
<dbReference type="SUPFAM" id="SSF53474">
    <property type="entry name" value="alpha/beta-Hydrolases"/>
    <property type="match status" value="1"/>
</dbReference>
<dbReference type="AlphaFoldDB" id="A0A6N9Q231"/>
<organism evidence="1 2">
    <name type="scientific">Chengkuizengella marina</name>
    <dbReference type="NCBI Taxonomy" id="2507566"/>
    <lineage>
        <taxon>Bacteria</taxon>
        <taxon>Bacillati</taxon>
        <taxon>Bacillota</taxon>
        <taxon>Bacilli</taxon>
        <taxon>Bacillales</taxon>
        <taxon>Paenibacillaceae</taxon>
        <taxon>Chengkuizengella</taxon>
    </lineage>
</organism>